<proteinExistence type="predicted"/>
<dbReference type="OrthoDB" id="5222339at2759"/>
<dbReference type="AlphaFoldDB" id="A0A6A5R7P9"/>
<sequence>MPAAGDDLRKYLIVPPASSSSSSSSHLNQLASTQLAPDSRPDTPRLHKLANRKTESINMEVGHGAHPSTVSSAHIGYDAVTEPVGGVMTIDDFLSANQEDHDAFMAAREKANALPTKKSKTKSSTPVQPVAVGTRSSEHTVRLHDLYQKLAIPQPVFMYEGDSITKFTVEISFPGLANAEELQGLKEEGRFNSKQEAKEASSKSALAILERLVEEGRVTNAGKTKKPKGESAQQLPKEKEEPGENFVGQLLEFQRAAGAPQPTYKDYQLGTRWACLAEIEGHDQPFSSLDALFGSKKAARQHAAGCAVAHFKSAGIWPAEFTDVGGIKKRKAAALSPSLSSPNSGKASVASTSTAGVASATAQVTSLAHMLNLSTPEYRFTYPDPSVADIHTVSCYFKNGGAHEGPIGEVRNIFGKKNAKNECARNTLAYLTEVKRQREEIANRLIADIKGGAGVASMGVGMAMDGEEGAKQRMGKKQGSDDDLDIYEDAMEY</sequence>
<accession>A0A6A5R7P9</accession>
<feature type="region of interest" description="Disordered" evidence="1">
    <location>
        <begin position="468"/>
        <end position="493"/>
    </location>
</feature>
<evidence type="ECO:0000313" key="3">
    <source>
        <dbReference type="Proteomes" id="UP000800082"/>
    </source>
</evidence>
<evidence type="ECO:0008006" key="4">
    <source>
        <dbReference type="Google" id="ProtNLM"/>
    </source>
</evidence>
<dbReference type="Gene3D" id="3.30.160.20">
    <property type="match status" value="1"/>
</dbReference>
<keyword evidence="3" id="KW-1185">Reference proteome</keyword>
<evidence type="ECO:0000256" key="1">
    <source>
        <dbReference type="SAM" id="MobiDB-lite"/>
    </source>
</evidence>
<feature type="compositionally biased region" description="Polar residues" evidence="1">
    <location>
        <begin position="26"/>
        <end position="36"/>
    </location>
</feature>
<name>A0A6A5R7P9_9PLEO</name>
<dbReference type="EMBL" id="ML979002">
    <property type="protein sequence ID" value="KAF1923663.1"/>
    <property type="molecule type" value="Genomic_DNA"/>
</dbReference>
<protein>
    <recommendedName>
        <fullName evidence="4">DRBM domain-containing protein</fullName>
    </recommendedName>
</protein>
<feature type="compositionally biased region" description="Acidic residues" evidence="1">
    <location>
        <begin position="481"/>
        <end position="493"/>
    </location>
</feature>
<evidence type="ECO:0000313" key="2">
    <source>
        <dbReference type="EMBL" id="KAF1923663.1"/>
    </source>
</evidence>
<dbReference type="Proteomes" id="UP000800082">
    <property type="component" value="Unassembled WGS sequence"/>
</dbReference>
<feature type="region of interest" description="Disordered" evidence="1">
    <location>
        <begin position="15"/>
        <end position="46"/>
    </location>
</feature>
<organism evidence="2 3">
    <name type="scientific">Didymella exigua CBS 183.55</name>
    <dbReference type="NCBI Taxonomy" id="1150837"/>
    <lineage>
        <taxon>Eukaryota</taxon>
        <taxon>Fungi</taxon>
        <taxon>Dikarya</taxon>
        <taxon>Ascomycota</taxon>
        <taxon>Pezizomycotina</taxon>
        <taxon>Dothideomycetes</taxon>
        <taxon>Pleosporomycetidae</taxon>
        <taxon>Pleosporales</taxon>
        <taxon>Pleosporineae</taxon>
        <taxon>Didymellaceae</taxon>
        <taxon>Didymella</taxon>
    </lineage>
</organism>
<dbReference type="RefSeq" id="XP_033443916.1">
    <property type="nucleotide sequence ID" value="XM_033594109.1"/>
</dbReference>
<dbReference type="CDD" id="cd00048">
    <property type="entry name" value="DSRM_SF"/>
    <property type="match status" value="1"/>
</dbReference>
<reference evidence="2" key="1">
    <citation type="journal article" date="2020" name="Stud. Mycol.">
        <title>101 Dothideomycetes genomes: a test case for predicting lifestyles and emergence of pathogens.</title>
        <authorList>
            <person name="Haridas S."/>
            <person name="Albert R."/>
            <person name="Binder M."/>
            <person name="Bloem J."/>
            <person name="Labutti K."/>
            <person name="Salamov A."/>
            <person name="Andreopoulos B."/>
            <person name="Baker S."/>
            <person name="Barry K."/>
            <person name="Bills G."/>
            <person name="Bluhm B."/>
            <person name="Cannon C."/>
            <person name="Castanera R."/>
            <person name="Culley D."/>
            <person name="Daum C."/>
            <person name="Ezra D."/>
            <person name="Gonzalez J."/>
            <person name="Henrissat B."/>
            <person name="Kuo A."/>
            <person name="Liang C."/>
            <person name="Lipzen A."/>
            <person name="Lutzoni F."/>
            <person name="Magnuson J."/>
            <person name="Mondo S."/>
            <person name="Nolan M."/>
            <person name="Ohm R."/>
            <person name="Pangilinan J."/>
            <person name="Park H.-J."/>
            <person name="Ramirez L."/>
            <person name="Alfaro M."/>
            <person name="Sun H."/>
            <person name="Tritt A."/>
            <person name="Yoshinaga Y."/>
            <person name="Zwiers L.-H."/>
            <person name="Turgeon B."/>
            <person name="Goodwin S."/>
            <person name="Spatafora J."/>
            <person name="Crous P."/>
            <person name="Grigoriev I."/>
        </authorList>
    </citation>
    <scope>NUCLEOTIDE SEQUENCE</scope>
    <source>
        <strain evidence="2">CBS 183.55</strain>
    </source>
</reference>
<feature type="region of interest" description="Disordered" evidence="1">
    <location>
        <begin position="218"/>
        <end position="242"/>
    </location>
</feature>
<feature type="region of interest" description="Disordered" evidence="1">
    <location>
        <begin position="113"/>
        <end position="136"/>
    </location>
</feature>
<dbReference type="SUPFAM" id="SSF54768">
    <property type="entry name" value="dsRNA-binding domain-like"/>
    <property type="match status" value="1"/>
</dbReference>
<gene>
    <name evidence="2" type="ORF">M421DRAFT_425555</name>
</gene>
<dbReference type="GeneID" id="54351777"/>